<evidence type="ECO:0000256" key="1">
    <source>
        <dbReference type="ARBA" id="ARBA00005384"/>
    </source>
</evidence>
<dbReference type="GO" id="GO:0003677">
    <property type="term" value="F:DNA binding"/>
    <property type="evidence" value="ECO:0007669"/>
    <property type="project" value="UniProtKB-KW"/>
</dbReference>
<dbReference type="GO" id="GO:0008483">
    <property type="term" value="F:transaminase activity"/>
    <property type="evidence" value="ECO:0007669"/>
    <property type="project" value="UniProtKB-KW"/>
</dbReference>
<keyword evidence="8" id="KW-1185">Reference proteome</keyword>
<dbReference type="Pfam" id="PF00155">
    <property type="entry name" value="Aminotran_1_2"/>
    <property type="match status" value="1"/>
</dbReference>
<dbReference type="Gene3D" id="1.10.10.10">
    <property type="entry name" value="Winged helix-like DNA-binding domain superfamily/Winged helix DNA-binding domain"/>
    <property type="match status" value="1"/>
</dbReference>
<protein>
    <submittedName>
        <fullName evidence="7">PLP-dependent aminotransferase family protein</fullName>
    </submittedName>
</protein>
<name>A0A7X8TR40_9VIBR</name>
<keyword evidence="2" id="KW-0663">Pyridoxal phosphate</keyword>
<feature type="domain" description="HTH gntR-type" evidence="6">
    <location>
        <begin position="3"/>
        <end position="71"/>
    </location>
</feature>
<gene>
    <name evidence="7" type="ORF">HGP28_09215</name>
</gene>
<dbReference type="PANTHER" id="PTHR46577">
    <property type="entry name" value="HTH-TYPE TRANSCRIPTIONAL REGULATORY PROTEIN GABR"/>
    <property type="match status" value="1"/>
</dbReference>
<keyword evidence="7" id="KW-0808">Transferase</keyword>
<dbReference type="SUPFAM" id="SSF53383">
    <property type="entry name" value="PLP-dependent transferases"/>
    <property type="match status" value="1"/>
</dbReference>
<organism evidence="7 8">
    <name type="scientific">Vibrio agarilyticus</name>
    <dbReference type="NCBI Taxonomy" id="2726741"/>
    <lineage>
        <taxon>Bacteria</taxon>
        <taxon>Pseudomonadati</taxon>
        <taxon>Pseudomonadota</taxon>
        <taxon>Gammaproteobacteria</taxon>
        <taxon>Vibrionales</taxon>
        <taxon>Vibrionaceae</taxon>
        <taxon>Vibrio</taxon>
    </lineage>
</organism>
<sequence length="446" mass="49084">MSDDKFTKIAEIIEQKINSGEYLPNSKLPTHRALADELKTTPATIAKAYKLLSERGRLDSFVGRGTFVRAHTELGQAIQAPNDEKYFNFSLLQPCLDVNVAPLKKAYQQAAEQFSAVAIGYVEGSGHEAHREAGVMWAKEYGLLGGNSSNTLLTNGAQHALSLIIHSMTRPGDTILVEALTYPGILAIASLAGRQVVSVALDEQGLCPDSLQAALVEHDPTLVIVVPNHQNPTGALMSQARKKAIAHLINQHQVWLIEDDIYAFLNEAPCEPIANFAPDYTFHISALSKAISPAMRCGFIKAPQPQVNVLNAFIRSDIWLSSPLNFIAATCLIESQEAFRIAAVQRDIAKRRRQIAADILTQVSWQAHGYHIWLPLPQDWQADRFTMEAKNQGILVTSGSYFSADGQVADHVRLSLMSISDEARFKQGLHALQALLQTNRNTLFPF</sequence>
<dbReference type="InterPro" id="IPR036388">
    <property type="entry name" value="WH-like_DNA-bd_sf"/>
</dbReference>
<keyword evidence="3" id="KW-0805">Transcription regulation</keyword>
<evidence type="ECO:0000256" key="5">
    <source>
        <dbReference type="ARBA" id="ARBA00023163"/>
    </source>
</evidence>
<evidence type="ECO:0000313" key="7">
    <source>
        <dbReference type="EMBL" id="NLS13067.1"/>
    </source>
</evidence>
<dbReference type="PROSITE" id="PS50949">
    <property type="entry name" value="HTH_GNTR"/>
    <property type="match status" value="1"/>
</dbReference>
<comment type="caution">
    <text evidence="7">The sequence shown here is derived from an EMBL/GenBank/DDBJ whole genome shotgun (WGS) entry which is preliminary data.</text>
</comment>
<reference evidence="7 8" key="1">
    <citation type="submission" date="2020-04" db="EMBL/GenBank/DDBJ databases">
        <title>Vibrio sp. SM6, a novel species isolated from seawater.</title>
        <authorList>
            <person name="Wang X."/>
        </authorList>
    </citation>
    <scope>NUCLEOTIDE SEQUENCE [LARGE SCALE GENOMIC DNA]</scope>
    <source>
        <strain evidence="7 8">SM6</strain>
    </source>
</reference>
<dbReference type="InterPro" id="IPR000524">
    <property type="entry name" value="Tscrpt_reg_HTH_GntR"/>
</dbReference>
<dbReference type="InterPro" id="IPR036390">
    <property type="entry name" value="WH_DNA-bd_sf"/>
</dbReference>
<keyword evidence="4" id="KW-0238">DNA-binding</keyword>
<evidence type="ECO:0000313" key="8">
    <source>
        <dbReference type="Proteomes" id="UP000535589"/>
    </source>
</evidence>
<dbReference type="PANTHER" id="PTHR46577:SF1">
    <property type="entry name" value="HTH-TYPE TRANSCRIPTIONAL REGULATORY PROTEIN GABR"/>
    <property type="match status" value="1"/>
</dbReference>
<dbReference type="EMBL" id="JABAIK010000007">
    <property type="protein sequence ID" value="NLS13067.1"/>
    <property type="molecule type" value="Genomic_DNA"/>
</dbReference>
<dbReference type="GO" id="GO:0003700">
    <property type="term" value="F:DNA-binding transcription factor activity"/>
    <property type="evidence" value="ECO:0007669"/>
    <property type="project" value="InterPro"/>
</dbReference>
<dbReference type="RefSeq" id="WP_168836157.1">
    <property type="nucleotide sequence ID" value="NZ_JABAIK010000007.1"/>
</dbReference>
<dbReference type="InterPro" id="IPR015421">
    <property type="entry name" value="PyrdxlP-dep_Trfase_major"/>
</dbReference>
<evidence type="ECO:0000256" key="2">
    <source>
        <dbReference type="ARBA" id="ARBA00022898"/>
    </source>
</evidence>
<accession>A0A7X8TR40</accession>
<evidence type="ECO:0000256" key="4">
    <source>
        <dbReference type="ARBA" id="ARBA00023125"/>
    </source>
</evidence>
<evidence type="ECO:0000256" key="3">
    <source>
        <dbReference type="ARBA" id="ARBA00023015"/>
    </source>
</evidence>
<evidence type="ECO:0000259" key="6">
    <source>
        <dbReference type="PROSITE" id="PS50949"/>
    </source>
</evidence>
<dbReference type="InterPro" id="IPR015422">
    <property type="entry name" value="PyrdxlP-dep_Trfase_small"/>
</dbReference>
<dbReference type="InterPro" id="IPR051446">
    <property type="entry name" value="HTH_trans_reg/aminotransferase"/>
</dbReference>
<keyword evidence="7" id="KW-0032">Aminotransferase</keyword>
<comment type="similarity">
    <text evidence="1">In the C-terminal section; belongs to the class-I pyridoxal-phosphate-dependent aminotransferase family.</text>
</comment>
<dbReference type="AlphaFoldDB" id="A0A7X8TR40"/>
<dbReference type="Pfam" id="PF00392">
    <property type="entry name" value="GntR"/>
    <property type="match status" value="1"/>
</dbReference>
<dbReference type="SMART" id="SM00345">
    <property type="entry name" value="HTH_GNTR"/>
    <property type="match status" value="1"/>
</dbReference>
<dbReference type="Gene3D" id="3.40.640.10">
    <property type="entry name" value="Type I PLP-dependent aspartate aminotransferase-like (Major domain)"/>
    <property type="match status" value="1"/>
</dbReference>
<dbReference type="CDD" id="cd00609">
    <property type="entry name" value="AAT_like"/>
    <property type="match status" value="1"/>
</dbReference>
<dbReference type="SUPFAM" id="SSF46785">
    <property type="entry name" value="Winged helix' DNA-binding domain"/>
    <property type="match status" value="1"/>
</dbReference>
<dbReference type="Gene3D" id="3.90.1150.10">
    <property type="entry name" value="Aspartate Aminotransferase, domain 1"/>
    <property type="match status" value="1"/>
</dbReference>
<dbReference type="CDD" id="cd07377">
    <property type="entry name" value="WHTH_GntR"/>
    <property type="match status" value="1"/>
</dbReference>
<keyword evidence="5" id="KW-0804">Transcription</keyword>
<dbReference type="GO" id="GO:0030170">
    <property type="term" value="F:pyridoxal phosphate binding"/>
    <property type="evidence" value="ECO:0007669"/>
    <property type="project" value="InterPro"/>
</dbReference>
<dbReference type="Proteomes" id="UP000535589">
    <property type="component" value="Unassembled WGS sequence"/>
</dbReference>
<dbReference type="InterPro" id="IPR015424">
    <property type="entry name" value="PyrdxlP-dep_Trfase"/>
</dbReference>
<proteinExistence type="inferred from homology"/>
<dbReference type="InterPro" id="IPR004839">
    <property type="entry name" value="Aminotransferase_I/II_large"/>
</dbReference>